<dbReference type="OrthoDB" id="3229088at2759"/>
<accession>A0A369J595</accession>
<protein>
    <recommendedName>
        <fullName evidence="1">F-box domain-containing protein</fullName>
    </recommendedName>
</protein>
<name>A0A369J595_HYPMA</name>
<dbReference type="InterPro" id="IPR001810">
    <property type="entry name" value="F-box_dom"/>
</dbReference>
<evidence type="ECO:0000313" key="2">
    <source>
        <dbReference type="EMBL" id="RDB16572.1"/>
    </source>
</evidence>
<dbReference type="InParanoid" id="A0A369J595"/>
<sequence length="517" mass="57372">MTEEDIVDILEVAETQHAKALDPDERQLRDILALLQAQVSRLNTEIAPPAAQRAAALPQITRMAKVLVPITLSTFPTEILVNIFKLCIDGSLILDSETLRADPLLNLALVCKRWGTIVKGTSVLWNDFFLDYKRWSNPAPLKNAALACIGRAGPFSPLSIHTGQPKTQNGVIAAAGANADPLPHIIIPFSVRLKHITLCLPFDWLDNFLTLPPGSIPILESADIQLLSNGQDGDPVLGGTMTVFAGAPNLRKLTFRLEDHYAELHQFGHGTPPPLVLAPDAQLQLPWTQLTHLAFIDFPVPHRLFHKMIRQCSQLQSFAATPLGPIAGLVGKTESTTLVSLNLELNNPSNLFKEYTDALVATNLRHLTLRGSHREWSQSAFSSLLSRLTCHLTHLTISINLQRSYLEPLLRLVPSVEVLELKECYISSTTIDKVLRGELLPHLLRLCCIMDLQTLERFCSRLIKDREDSAGVGNGAHSGIQSAQIYMDSEIKKAREYLDGLRQNELGIEIEEIRHHR</sequence>
<dbReference type="Gene3D" id="1.20.1280.50">
    <property type="match status" value="1"/>
</dbReference>
<proteinExistence type="predicted"/>
<reference evidence="2" key="1">
    <citation type="submission" date="2018-04" db="EMBL/GenBank/DDBJ databases">
        <title>Whole genome sequencing of Hypsizygus marmoreus.</title>
        <authorList>
            <person name="Choi I.-G."/>
            <person name="Min B."/>
            <person name="Kim J.-G."/>
            <person name="Kim S."/>
            <person name="Oh Y.-L."/>
            <person name="Kong W.-S."/>
            <person name="Park H."/>
            <person name="Jeong J."/>
            <person name="Song E.-S."/>
        </authorList>
    </citation>
    <scope>NUCLEOTIDE SEQUENCE [LARGE SCALE GENOMIC DNA]</scope>
    <source>
        <strain evidence="2">51987-8</strain>
    </source>
</reference>
<dbReference type="InterPro" id="IPR036047">
    <property type="entry name" value="F-box-like_dom_sf"/>
</dbReference>
<dbReference type="PROSITE" id="PS50181">
    <property type="entry name" value="FBOX"/>
    <property type="match status" value="1"/>
</dbReference>
<comment type="caution">
    <text evidence="2">The sequence shown here is derived from an EMBL/GenBank/DDBJ whole genome shotgun (WGS) entry which is preliminary data.</text>
</comment>
<evidence type="ECO:0000313" key="3">
    <source>
        <dbReference type="Proteomes" id="UP000076154"/>
    </source>
</evidence>
<feature type="domain" description="F-box" evidence="1">
    <location>
        <begin position="69"/>
        <end position="128"/>
    </location>
</feature>
<dbReference type="Pfam" id="PF12937">
    <property type="entry name" value="F-box-like"/>
    <property type="match status" value="1"/>
</dbReference>
<dbReference type="SUPFAM" id="SSF81383">
    <property type="entry name" value="F-box domain"/>
    <property type="match status" value="1"/>
</dbReference>
<organism evidence="2 3">
    <name type="scientific">Hypsizygus marmoreus</name>
    <name type="common">White beech mushroom</name>
    <name type="synonym">Agaricus marmoreus</name>
    <dbReference type="NCBI Taxonomy" id="39966"/>
    <lineage>
        <taxon>Eukaryota</taxon>
        <taxon>Fungi</taxon>
        <taxon>Dikarya</taxon>
        <taxon>Basidiomycota</taxon>
        <taxon>Agaricomycotina</taxon>
        <taxon>Agaricomycetes</taxon>
        <taxon>Agaricomycetidae</taxon>
        <taxon>Agaricales</taxon>
        <taxon>Tricholomatineae</taxon>
        <taxon>Lyophyllaceae</taxon>
        <taxon>Hypsizygus</taxon>
    </lineage>
</organism>
<dbReference type="EMBL" id="LUEZ02000124">
    <property type="protein sequence ID" value="RDB16572.1"/>
    <property type="molecule type" value="Genomic_DNA"/>
</dbReference>
<gene>
    <name evidence="2" type="ORF">Hypma_002937</name>
</gene>
<keyword evidence="3" id="KW-1185">Reference proteome</keyword>
<dbReference type="Proteomes" id="UP000076154">
    <property type="component" value="Unassembled WGS sequence"/>
</dbReference>
<dbReference type="AlphaFoldDB" id="A0A369J595"/>
<dbReference type="SUPFAM" id="SSF52047">
    <property type="entry name" value="RNI-like"/>
    <property type="match status" value="1"/>
</dbReference>
<evidence type="ECO:0000259" key="1">
    <source>
        <dbReference type="PROSITE" id="PS50181"/>
    </source>
</evidence>